<reference evidence="3" key="1">
    <citation type="submission" date="2019-10" db="EMBL/GenBank/DDBJ databases">
        <title>Conservation and host-specific expression of non-tandemly repeated heterogenous ribosome RNA gene in arbuscular mycorrhizal fungi.</title>
        <authorList>
            <person name="Maeda T."/>
            <person name="Kobayashi Y."/>
            <person name="Nakagawa T."/>
            <person name="Ezawa T."/>
            <person name="Yamaguchi K."/>
            <person name="Bino T."/>
            <person name="Nishimoto Y."/>
            <person name="Shigenobu S."/>
            <person name="Kawaguchi M."/>
        </authorList>
    </citation>
    <scope>NUCLEOTIDE SEQUENCE</scope>
    <source>
        <strain evidence="3">HR1</strain>
    </source>
</reference>
<dbReference type="GO" id="GO:0006313">
    <property type="term" value="P:DNA transposition"/>
    <property type="evidence" value="ECO:0007669"/>
    <property type="project" value="InterPro"/>
</dbReference>
<dbReference type="PANTHER" id="PTHR23022:SF134">
    <property type="entry name" value="TRANSPOSABLE ELEMENT TC1 TRANSPOSASE"/>
    <property type="match status" value="1"/>
</dbReference>
<protein>
    <submittedName>
        <fullName evidence="3">IS630 family transposase</fullName>
    </submittedName>
</protein>
<dbReference type="InterPro" id="IPR036397">
    <property type="entry name" value="RNaseH_sf"/>
</dbReference>
<dbReference type="GO" id="GO:0003677">
    <property type="term" value="F:DNA binding"/>
    <property type="evidence" value="ECO:0007669"/>
    <property type="project" value="InterPro"/>
</dbReference>
<feature type="domain" description="Transposase Tc1-like" evidence="1">
    <location>
        <begin position="86"/>
        <end position="145"/>
    </location>
</feature>
<dbReference type="GO" id="GO:0015074">
    <property type="term" value="P:DNA integration"/>
    <property type="evidence" value="ECO:0007669"/>
    <property type="project" value="InterPro"/>
</dbReference>
<dbReference type="InterPro" id="IPR002492">
    <property type="entry name" value="Transposase_Tc1-like"/>
</dbReference>
<comment type="caution">
    <text evidence="3">The sequence shown here is derived from an EMBL/GenBank/DDBJ whole genome shotgun (WGS) entry which is preliminary data.</text>
</comment>
<dbReference type="OrthoDB" id="2416077at2759"/>
<feature type="domain" description="Tc1-like transposase DDE" evidence="2">
    <location>
        <begin position="201"/>
        <end position="280"/>
    </location>
</feature>
<dbReference type="EMBL" id="BLAL01000176">
    <property type="protein sequence ID" value="GES88198.1"/>
    <property type="molecule type" value="Genomic_DNA"/>
</dbReference>
<dbReference type="Pfam" id="PF01498">
    <property type="entry name" value="HTH_Tnp_Tc3_2"/>
    <property type="match status" value="1"/>
</dbReference>
<dbReference type="Proteomes" id="UP000615446">
    <property type="component" value="Unassembled WGS sequence"/>
</dbReference>
<dbReference type="InterPro" id="IPR038717">
    <property type="entry name" value="Tc1-like_DDE_dom"/>
</dbReference>
<dbReference type="Pfam" id="PF13358">
    <property type="entry name" value="DDE_3"/>
    <property type="match status" value="1"/>
</dbReference>
<accession>A0A8H3LMV8</accession>
<dbReference type="SUPFAM" id="SSF46689">
    <property type="entry name" value="Homeodomain-like"/>
    <property type="match status" value="1"/>
</dbReference>
<name>A0A8H3LMV8_9GLOM</name>
<dbReference type="InterPro" id="IPR009057">
    <property type="entry name" value="Homeodomain-like_sf"/>
</dbReference>
<evidence type="ECO:0000313" key="3">
    <source>
        <dbReference type="EMBL" id="GES88198.1"/>
    </source>
</evidence>
<dbReference type="InterPro" id="IPR052338">
    <property type="entry name" value="Transposase_5"/>
</dbReference>
<evidence type="ECO:0000259" key="1">
    <source>
        <dbReference type="Pfam" id="PF01498"/>
    </source>
</evidence>
<evidence type="ECO:0000313" key="4">
    <source>
        <dbReference type="Proteomes" id="UP000615446"/>
    </source>
</evidence>
<dbReference type="AlphaFoldDB" id="A0A8H3LMV8"/>
<gene>
    <name evidence="3" type="ORF">RCL2_001516800</name>
</gene>
<dbReference type="Gene3D" id="3.30.420.10">
    <property type="entry name" value="Ribonuclease H-like superfamily/Ribonuclease H"/>
    <property type="match status" value="1"/>
</dbReference>
<dbReference type="PANTHER" id="PTHR23022">
    <property type="entry name" value="TRANSPOSABLE ELEMENT-RELATED"/>
    <property type="match status" value="1"/>
</dbReference>
<proteinExistence type="predicted"/>
<organism evidence="3 4">
    <name type="scientific">Rhizophagus clarus</name>
    <dbReference type="NCBI Taxonomy" id="94130"/>
    <lineage>
        <taxon>Eukaryota</taxon>
        <taxon>Fungi</taxon>
        <taxon>Fungi incertae sedis</taxon>
        <taxon>Mucoromycota</taxon>
        <taxon>Glomeromycotina</taxon>
        <taxon>Glomeromycetes</taxon>
        <taxon>Glomerales</taxon>
        <taxon>Glomeraceae</taxon>
        <taxon>Rhizophagus</taxon>
    </lineage>
</organism>
<sequence>METLSVLSRNNSCLDLFETGSLNFVKPYGFYYKYERVRAITLLEEGYSSRKVAKKLGNNINYTSILRLKKKYEETGSVKVMSNDCTTAVDVKRSLKVNEKIEVSANTIHRVLKRNGFRSRVKQKKPLLSKKHHKTRLTFAKKYQHWTPGEQLQSRHVKPTTVKFGGGSIFVWGCFTHLGVGYLCRIEGGLNGELYRQILEEDFLQTLEYYNLNPQTIIFQQDNDPKHTAKLTQKWFVDNNIEVLFWPSQSPDLNPIEHLWNNVDQQLRNLNIEIRNKEALWECIENIWNETSLELCTKLINTMPERISDVLKAKVDKCFLLHGYSGRIKILSDPQLL</sequence>
<evidence type="ECO:0000259" key="2">
    <source>
        <dbReference type="Pfam" id="PF13358"/>
    </source>
</evidence>